<dbReference type="HOGENOM" id="CLU_051214_2_0_11"/>
<dbReference type="KEGG" id="cwo:Cwoe_4890"/>
<sequence length="300" mass="32875" precursor="true">MGSRLRAAVAAAALLGVCTVGSTAAQAYTLPPANGQFDYQIGAPYTPVAAVRVVSRDRLVSPVDPPGRAVYDVCYVNAFQTQPAEVEWWRLNYPTLLLRDSSGNYVIDGEWNEILLDTRTSAKRTTLVGILGAWFDRCKADGFDAIEPDNLDSWDRSRGLITRANNLAVMRAMATEAHTATVGTDRSGVAIAQKNTSEIAPQLDGYGYDFVIAEECQLYSGSSTTIRECVDFQTYYGNLVYEIEYTDNEPLYPGDDPDYPSGGTGFYADACRARGASISVILRDRYVTADTHPDYVYRAC</sequence>
<reference evidence="3 4" key="1">
    <citation type="journal article" date="2010" name="Stand. Genomic Sci.">
        <title>Complete genome sequence of Conexibacter woesei type strain (ID131577).</title>
        <authorList>
            <person name="Pukall R."/>
            <person name="Lapidus A."/>
            <person name="Glavina Del Rio T."/>
            <person name="Copeland A."/>
            <person name="Tice H."/>
            <person name="Cheng J.-F."/>
            <person name="Lucas S."/>
            <person name="Chen F."/>
            <person name="Nolan M."/>
            <person name="Bruce D."/>
            <person name="Goodwin L."/>
            <person name="Pitluck S."/>
            <person name="Mavromatis K."/>
            <person name="Ivanova N."/>
            <person name="Ovchinnikova G."/>
            <person name="Pati A."/>
            <person name="Chen A."/>
            <person name="Palaniappan K."/>
            <person name="Land M."/>
            <person name="Hauser L."/>
            <person name="Chang Y.-J."/>
            <person name="Jeffries C.D."/>
            <person name="Chain P."/>
            <person name="Meincke L."/>
            <person name="Sims D."/>
            <person name="Brettin T."/>
            <person name="Detter J.C."/>
            <person name="Rohde M."/>
            <person name="Goeker M."/>
            <person name="Bristow J."/>
            <person name="Eisen J.A."/>
            <person name="Markowitz V."/>
            <person name="Kyrpides N.C."/>
            <person name="Klenk H.-P."/>
            <person name="Hugenholtz P."/>
        </authorList>
    </citation>
    <scope>NUCLEOTIDE SEQUENCE [LARGE SCALE GENOMIC DNA]</scope>
    <source>
        <strain evidence="4">DSM 14684 / CIP 108061 / JCM 11494 / NBRC 100937 / ID131577</strain>
    </source>
</reference>
<evidence type="ECO:0000256" key="1">
    <source>
        <dbReference type="SAM" id="SignalP"/>
    </source>
</evidence>
<dbReference type="AlphaFoldDB" id="D3FBB0"/>
<dbReference type="EMBL" id="CP001854">
    <property type="protein sequence ID" value="ADB53302.1"/>
    <property type="molecule type" value="Genomic_DNA"/>
</dbReference>
<evidence type="ECO:0000313" key="4">
    <source>
        <dbReference type="Proteomes" id="UP000008229"/>
    </source>
</evidence>
<keyword evidence="4" id="KW-1185">Reference proteome</keyword>
<accession>D3FBB0</accession>
<feature type="domain" description="Glycoside-hydrolase family GH114 TIM-barrel" evidence="2">
    <location>
        <begin position="36"/>
        <end position="286"/>
    </location>
</feature>
<evidence type="ECO:0000259" key="2">
    <source>
        <dbReference type="Pfam" id="PF03537"/>
    </source>
</evidence>
<dbReference type="Gene3D" id="3.20.20.70">
    <property type="entry name" value="Aldolase class I"/>
    <property type="match status" value="1"/>
</dbReference>
<gene>
    <name evidence="3" type="ordered locus">Cwoe_4890</name>
</gene>
<dbReference type="SUPFAM" id="SSF51445">
    <property type="entry name" value="(Trans)glycosidases"/>
    <property type="match status" value="1"/>
</dbReference>
<dbReference type="PANTHER" id="PTHR35273">
    <property type="entry name" value="ALPHA-1,4 POLYGALACTOSAMINIDASE, PUTATIVE (AFU_ORTHOLOGUE AFUA_3G07890)-RELATED"/>
    <property type="match status" value="1"/>
</dbReference>
<feature type="signal peptide" evidence="1">
    <location>
        <begin position="1"/>
        <end position="27"/>
    </location>
</feature>
<dbReference type="PANTHER" id="PTHR35273:SF2">
    <property type="entry name" value="ALPHA-GALACTOSIDASE"/>
    <property type="match status" value="1"/>
</dbReference>
<proteinExistence type="predicted"/>
<dbReference type="STRING" id="469383.Cwoe_4890"/>
<feature type="chain" id="PRO_5003044327" description="Glycoside-hydrolase family GH114 TIM-barrel domain-containing protein" evidence="1">
    <location>
        <begin position="28"/>
        <end position="300"/>
    </location>
</feature>
<dbReference type="eggNOG" id="COG3868">
    <property type="taxonomic scope" value="Bacteria"/>
</dbReference>
<dbReference type="Pfam" id="PF03537">
    <property type="entry name" value="Glyco_hydro_114"/>
    <property type="match status" value="1"/>
</dbReference>
<keyword evidence="1" id="KW-0732">Signal</keyword>
<name>D3FBB0_CONWI</name>
<protein>
    <recommendedName>
        <fullName evidence="2">Glycoside-hydrolase family GH114 TIM-barrel domain-containing protein</fullName>
    </recommendedName>
</protein>
<dbReference type="Proteomes" id="UP000008229">
    <property type="component" value="Chromosome"/>
</dbReference>
<organism evidence="3 4">
    <name type="scientific">Conexibacter woesei (strain DSM 14684 / CCUG 47730 / CIP 108061 / JCM 11494 / NBRC 100937 / ID131577)</name>
    <dbReference type="NCBI Taxonomy" id="469383"/>
    <lineage>
        <taxon>Bacteria</taxon>
        <taxon>Bacillati</taxon>
        <taxon>Actinomycetota</taxon>
        <taxon>Thermoleophilia</taxon>
        <taxon>Solirubrobacterales</taxon>
        <taxon>Conexibacteraceae</taxon>
        <taxon>Conexibacter</taxon>
    </lineage>
</organism>
<evidence type="ECO:0000313" key="3">
    <source>
        <dbReference type="EMBL" id="ADB53302.1"/>
    </source>
</evidence>
<dbReference type="InterPro" id="IPR004352">
    <property type="entry name" value="GH114_TIM-barrel"/>
</dbReference>
<dbReference type="OrthoDB" id="319933at2"/>
<dbReference type="RefSeq" id="WP_012936353.1">
    <property type="nucleotide sequence ID" value="NC_013739.1"/>
</dbReference>
<dbReference type="InterPro" id="IPR013785">
    <property type="entry name" value="Aldolase_TIM"/>
</dbReference>
<reference evidence="4" key="2">
    <citation type="submission" date="2010-01" db="EMBL/GenBank/DDBJ databases">
        <title>The complete genome of Conexibacter woesei DSM 14684.</title>
        <authorList>
            <consortium name="US DOE Joint Genome Institute (JGI-PGF)"/>
            <person name="Lucas S."/>
            <person name="Copeland A."/>
            <person name="Lapidus A."/>
            <person name="Glavina del Rio T."/>
            <person name="Dalin E."/>
            <person name="Tice H."/>
            <person name="Bruce D."/>
            <person name="Goodwin L."/>
            <person name="Pitluck S."/>
            <person name="Kyrpides N."/>
            <person name="Mavromatis K."/>
            <person name="Ivanova N."/>
            <person name="Mikhailova N."/>
            <person name="Chertkov O."/>
            <person name="Brettin T."/>
            <person name="Detter J.C."/>
            <person name="Han C."/>
            <person name="Larimer F."/>
            <person name="Land M."/>
            <person name="Hauser L."/>
            <person name="Markowitz V."/>
            <person name="Cheng J.-F."/>
            <person name="Hugenholtz P."/>
            <person name="Woyke T."/>
            <person name="Wu D."/>
            <person name="Pukall R."/>
            <person name="Steenblock K."/>
            <person name="Schneider S."/>
            <person name="Klenk H.-P."/>
            <person name="Eisen J.A."/>
        </authorList>
    </citation>
    <scope>NUCLEOTIDE SEQUENCE [LARGE SCALE GENOMIC DNA]</scope>
    <source>
        <strain evidence="4">DSM 14684 / CIP 108061 / JCM 11494 / NBRC 100937 / ID131577</strain>
    </source>
</reference>
<dbReference type="InterPro" id="IPR017853">
    <property type="entry name" value="GH"/>
</dbReference>
<dbReference type="CAZy" id="GH114">
    <property type="family name" value="Glycoside Hydrolase Family 114"/>
</dbReference>